<feature type="region of interest" description="Disordered" evidence="1">
    <location>
        <begin position="117"/>
        <end position="159"/>
    </location>
</feature>
<accession>A0A3L6RS11</accession>
<organism evidence="2 3">
    <name type="scientific">Panicum miliaceum</name>
    <name type="common">Proso millet</name>
    <name type="synonym">Broomcorn millet</name>
    <dbReference type="NCBI Taxonomy" id="4540"/>
    <lineage>
        <taxon>Eukaryota</taxon>
        <taxon>Viridiplantae</taxon>
        <taxon>Streptophyta</taxon>
        <taxon>Embryophyta</taxon>
        <taxon>Tracheophyta</taxon>
        <taxon>Spermatophyta</taxon>
        <taxon>Magnoliopsida</taxon>
        <taxon>Liliopsida</taxon>
        <taxon>Poales</taxon>
        <taxon>Poaceae</taxon>
        <taxon>PACMAD clade</taxon>
        <taxon>Panicoideae</taxon>
        <taxon>Panicodae</taxon>
        <taxon>Paniceae</taxon>
        <taxon>Panicinae</taxon>
        <taxon>Panicum</taxon>
        <taxon>Panicum sect. Panicum</taxon>
    </lineage>
</organism>
<evidence type="ECO:0000256" key="1">
    <source>
        <dbReference type="SAM" id="MobiDB-lite"/>
    </source>
</evidence>
<protein>
    <submittedName>
        <fullName evidence="2">Uncharacterized protein</fullName>
    </submittedName>
</protein>
<gene>
    <name evidence="2" type="ORF">C2845_PM11G04970</name>
</gene>
<proteinExistence type="predicted"/>
<keyword evidence="3" id="KW-1185">Reference proteome</keyword>
<comment type="caution">
    <text evidence="2">The sequence shown here is derived from an EMBL/GenBank/DDBJ whole genome shotgun (WGS) entry which is preliminary data.</text>
</comment>
<feature type="compositionally biased region" description="Polar residues" evidence="1">
    <location>
        <begin position="194"/>
        <end position="205"/>
    </location>
</feature>
<dbReference type="AlphaFoldDB" id="A0A3L6RS11"/>
<dbReference type="OrthoDB" id="673630at2759"/>
<sequence length="214" mass="23521">MEDYMHEYYSVKRFRAAYKRTIEPLPDRSQWPDVDLLVGVHAPLAKKTAGRNRKLRIKGCLEGGNSKGKKAAKKAANEADKQAEIEAQKGKKTMIRGKRKCQCCGELSHGQTSYKCHLNGTKKRQRKPRKNTTKYGENAKIPTKRAKKGATAQSASNDQKIAPIAAPIASNDQEFALVAAPNASNDQEIAAAQMHSQAPQGSQESRSYKTAPIG</sequence>
<evidence type="ECO:0000313" key="2">
    <source>
        <dbReference type="EMBL" id="RLN08539.1"/>
    </source>
</evidence>
<feature type="region of interest" description="Disordered" evidence="1">
    <location>
        <begin position="187"/>
        <end position="214"/>
    </location>
</feature>
<feature type="region of interest" description="Disordered" evidence="1">
    <location>
        <begin position="63"/>
        <end position="84"/>
    </location>
</feature>
<reference evidence="3" key="1">
    <citation type="journal article" date="2019" name="Nat. Commun.">
        <title>The genome of broomcorn millet.</title>
        <authorList>
            <person name="Zou C."/>
            <person name="Miki D."/>
            <person name="Li D."/>
            <person name="Tang Q."/>
            <person name="Xiao L."/>
            <person name="Rajput S."/>
            <person name="Deng P."/>
            <person name="Jia W."/>
            <person name="Huang R."/>
            <person name="Zhang M."/>
            <person name="Sun Y."/>
            <person name="Hu J."/>
            <person name="Fu X."/>
            <person name="Schnable P.S."/>
            <person name="Li F."/>
            <person name="Zhang H."/>
            <person name="Feng B."/>
            <person name="Zhu X."/>
            <person name="Liu R."/>
            <person name="Schnable J.C."/>
            <person name="Zhu J.-K."/>
            <person name="Zhang H."/>
        </authorList>
    </citation>
    <scope>NUCLEOTIDE SEQUENCE [LARGE SCALE GENOMIC DNA]</scope>
</reference>
<dbReference type="EMBL" id="PQIB02000007">
    <property type="protein sequence ID" value="RLN08539.1"/>
    <property type="molecule type" value="Genomic_DNA"/>
</dbReference>
<evidence type="ECO:0000313" key="3">
    <source>
        <dbReference type="Proteomes" id="UP000275267"/>
    </source>
</evidence>
<dbReference type="Proteomes" id="UP000275267">
    <property type="component" value="Unassembled WGS sequence"/>
</dbReference>
<feature type="compositionally biased region" description="Basic residues" evidence="1">
    <location>
        <begin position="120"/>
        <end position="132"/>
    </location>
</feature>
<feature type="compositionally biased region" description="Basic and acidic residues" evidence="1">
    <location>
        <begin position="75"/>
        <end position="84"/>
    </location>
</feature>
<name>A0A3L6RS11_PANMI</name>